<evidence type="ECO:0000256" key="11">
    <source>
        <dbReference type="HAMAP-Rule" id="MF_00059"/>
    </source>
</evidence>
<name>A0A9D1GLT3_9FIRM</name>
<evidence type="ECO:0000256" key="9">
    <source>
        <dbReference type="ARBA" id="ARBA00033070"/>
    </source>
</evidence>
<organism evidence="13 14">
    <name type="scientific">Candidatus Caccovicinus merdipullorum</name>
    <dbReference type="NCBI Taxonomy" id="2840724"/>
    <lineage>
        <taxon>Bacteria</taxon>
        <taxon>Bacillati</taxon>
        <taxon>Bacillota</taxon>
        <taxon>Clostridia</taxon>
        <taxon>Eubacteriales</taxon>
        <taxon>Candidatus Caccovicinus</taxon>
    </lineage>
</organism>
<dbReference type="NCBIfam" id="NF003519">
    <property type="entry name" value="PRK05182.2-5"/>
    <property type="match status" value="1"/>
</dbReference>
<dbReference type="GO" id="GO:0000428">
    <property type="term" value="C:DNA-directed RNA polymerase complex"/>
    <property type="evidence" value="ECO:0007669"/>
    <property type="project" value="UniProtKB-KW"/>
</dbReference>
<dbReference type="InterPro" id="IPR011263">
    <property type="entry name" value="DNA-dir_RNA_pol_RpoA/D/Rpb3"/>
</dbReference>
<comment type="caution">
    <text evidence="13">The sequence shown here is derived from an EMBL/GenBank/DDBJ whole genome shotgun (WGS) entry which is preliminary data.</text>
</comment>
<evidence type="ECO:0000256" key="6">
    <source>
        <dbReference type="ARBA" id="ARBA00022695"/>
    </source>
</evidence>
<dbReference type="Pfam" id="PF01193">
    <property type="entry name" value="RNA_pol_L"/>
    <property type="match status" value="1"/>
</dbReference>
<evidence type="ECO:0000313" key="14">
    <source>
        <dbReference type="Proteomes" id="UP000886860"/>
    </source>
</evidence>
<evidence type="ECO:0000256" key="10">
    <source>
        <dbReference type="ARBA" id="ARBA00048552"/>
    </source>
</evidence>
<protein>
    <recommendedName>
        <fullName evidence="3 11">DNA-directed RNA polymerase subunit alpha</fullName>
        <shortName evidence="11">RNAP subunit alpha</shortName>
        <ecNumber evidence="2 11">2.7.7.6</ecNumber>
    </recommendedName>
    <alternativeName>
        <fullName evidence="9 11">RNA polymerase subunit alpha</fullName>
    </alternativeName>
    <alternativeName>
        <fullName evidence="8 11">Transcriptase subunit alpha</fullName>
    </alternativeName>
</protein>
<dbReference type="Gene3D" id="1.10.150.20">
    <property type="entry name" value="5' to 3' exonuclease, C-terminal subdomain"/>
    <property type="match status" value="1"/>
</dbReference>
<reference evidence="13" key="1">
    <citation type="submission" date="2020-10" db="EMBL/GenBank/DDBJ databases">
        <authorList>
            <person name="Gilroy R."/>
        </authorList>
    </citation>
    <scope>NUCLEOTIDE SEQUENCE</scope>
    <source>
        <strain evidence="13">CHK123-3438</strain>
    </source>
</reference>
<dbReference type="SMART" id="SM00662">
    <property type="entry name" value="RPOLD"/>
    <property type="match status" value="1"/>
</dbReference>
<feature type="region of interest" description="Alpha C-terminal domain (alpha-CTD)" evidence="11">
    <location>
        <begin position="249"/>
        <end position="319"/>
    </location>
</feature>
<dbReference type="Gene3D" id="2.170.120.12">
    <property type="entry name" value="DNA-directed RNA polymerase, insert domain"/>
    <property type="match status" value="1"/>
</dbReference>
<dbReference type="GO" id="GO:0003899">
    <property type="term" value="F:DNA-directed RNA polymerase activity"/>
    <property type="evidence" value="ECO:0007669"/>
    <property type="project" value="UniProtKB-UniRule"/>
</dbReference>
<dbReference type="AlphaFoldDB" id="A0A9D1GLT3"/>
<evidence type="ECO:0000256" key="2">
    <source>
        <dbReference type="ARBA" id="ARBA00012418"/>
    </source>
</evidence>
<evidence type="ECO:0000256" key="4">
    <source>
        <dbReference type="ARBA" id="ARBA00022478"/>
    </source>
</evidence>
<feature type="region of interest" description="Alpha N-terminal domain (alpha-NTD)" evidence="11">
    <location>
        <begin position="1"/>
        <end position="232"/>
    </location>
</feature>
<reference evidence="13" key="2">
    <citation type="journal article" date="2021" name="PeerJ">
        <title>Extensive microbial diversity within the chicken gut microbiome revealed by metagenomics and culture.</title>
        <authorList>
            <person name="Gilroy R."/>
            <person name="Ravi A."/>
            <person name="Getino M."/>
            <person name="Pursley I."/>
            <person name="Horton D.L."/>
            <person name="Alikhan N.F."/>
            <person name="Baker D."/>
            <person name="Gharbi K."/>
            <person name="Hall N."/>
            <person name="Watson M."/>
            <person name="Adriaenssens E.M."/>
            <person name="Foster-Nyarko E."/>
            <person name="Jarju S."/>
            <person name="Secka A."/>
            <person name="Antonio M."/>
            <person name="Oren A."/>
            <person name="Chaudhuri R.R."/>
            <person name="La Ragione R."/>
            <person name="Hildebrand F."/>
            <person name="Pallen M.J."/>
        </authorList>
    </citation>
    <scope>NUCLEOTIDE SEQUENCE</scope>
    <source>
        <strain evidence="13">CHK123-3438</strain>
    </source>
</reference>
<dbReference type="GO" id="GO:0005737">
    <property type="term" value="C:cytoplasm"/>
    <property type="evidence" value="ECO:0007669"/>
    <property type="project" value="UniProtKB-ARBA"/>
</dbReference>
<gene>
    <name evidence="11" type="primary">rpoA</name>
    <name evidence="13" type="ORF">IAB60_12345</name>
</gene>
<dbReference type="InterPro" id="IPR036643">
    <property type="entry name" value="RNApol_insert_sf"/>
</dbReference>
<proteinExistence type="inferred from homology"/>
<evidence type="ECO:0000256" key="1">
    <source>
        <dbReference type="ARBA" id="ARBA00007123"/>
    </source>
</evidence>
<dbReference type="Pfam" id="PF01000">
    <property type="entry name" value="RNA_pol_A_bac"/>
    <property type="match status" value="1"/>
</dbReference>
<dbReference type="GO" id="GO:0046983">
    <property type="term" value="F:protein dimerization activity"/>
    <property type="evidence" value="ECO:0007669"/>
    <property type="project" value="InterPro"/>
</dbReference>
<dbReference type="EMBL" id="DVKS01000203">
    <property type="protein sequence ID" value="HIT42862.1"/>
    <property type="molecule type" value="Genomic_DNA"/>
</dbReference>
<comment type="domain">
    <text evidence="11">The N-terminal domain is essential for RNAP assembly and basal transcription, whereas the C-terminal domain is involved in interaction with transcriptional regulators and with upstream promoter elements.</text>
</comment>
<dbReference type="NCBIfam" id="NF003515">
    <property type="entry name" value="PRK05182.2-1"/>
    <property type="match status" value="1"/>
</dbReference>
<dbReference type="SUPFAM" id="SSF56553">
    <property type="entry name" value="Insert subdomain of RNA polymerase alpha subunit"/>
    <property type="match status" value="1"/>
</dbReference>
<keyword evidence="4 11" id="KW-0240">DNA-directed RNA polymerase</keyword>
<dbReference type="GO" id="GO:0006351">
    <property type="term" value="P:DNA-templated transcription"/>
    <property type="evidence" value="ECO:0007669"/>
    <property type="project" value="UniProtKB-UniRule"/>
</dbReference>
<dbReference type="InterPro" id="IPR011773">
    <property type="entry name" value="DNA-dir_RpoA"/>
</dbReference>
<dbReference type="Pfam" id="PF03118">
    <property type="entry name" value="RNA_pol_A_CTD"/>
    <property type="match status" value="1"/>
</dbReference>
<dbReference type="CDD" id="cd06928">
    <property type="entry name" value="RNAP_alpha_NTD"/>
    <property type="match status" value="1"/>
</dbReference>
<dbReference type="InterPro" id="IPR036603">
    <property type="entry name" value="RBP11-like"/>
</dbReference>
<dbReference type="NCBIfam" id="TIGR02027">
    <property type="entry name" value="rpoA"/>
    <property type="match status" value="1"/>
</dbReference>
<keyword evidence="7 11" id="KW-0804">Transcription</keyword>
<dbReference type="Proteomes" id="UP000886860">
    <property type="component" value="Unassembled WGS sequence"/>
</dbReference>
<evidence type="ECO:0000256" key="5">
    <source>
        <dbReference type="ARBA" id="ARBA00022679"/>
    </source>
</evidence>
<evidence type="ECO:0000256" key="7">
    <source>
        <dbReference type="ARBA" id="ARBA00023163"/>
    </source>
</evidence>
<evidence type="ECO:0000313" key="13">
    <source>
        <dbReference type="EMBL" id="HIT42862.1"/>
    </source>
</evidence>
<evidence type="ECO:0000256" key="3">
    <source>
        <dbReference type="ARBA" id="ARBA00015972"/>
    </source>
</evidence>
<comment type="similarity">
    <text evidence="1 11">Belongs to the RNA polymerase alpha chain family.</text>
</comment>
<dbReference type="NCBIfam" id="NF003513">
    <property type="entry name" value="PRK05182.1-2"/>
    <property type="match status" value="1"/>
</dbReference>
<comment type="function">
    <text evidence="11">DNA-dependent RNA polymerase catalyzes the transcription of DNA into RNA using the four ribonucleoside triphosphates as substrates.</text>
</comment>
<dbReference type="SUPFAM" id="SSF47789">
    <property type="entry name" value="C-terminal domain of RNA polymerase alpha subunit"/>
    <property type="match status" value="1"/>
</dbReference>
<dbReference type="Gene3D" id="3.30.1360.10">
    <property type="entry name" value="RNA polymerase, RBP11-like subunit"/>
    <property type="match status" value="1"/>
</dbReference>
<dbReference type="FunFam" id="2.170.120.12:FF:000001">
    <property type="entry name" value="DNA-directed RNA polymerase subunit alpha"/>
    <property type="match status" value="1"/>
</dbReference>
<keyword evidence="6 11" id="KW-0548">Nucleotidyltransferase</keyword>
<comment type="catalytic activity">
    <reaction evidence="10 11">
        <text>RNA(n) + a ribonucleoside 5'-triphosphate = RNA(n+1) + diphosphate</text>
        <dbReference type="Rhea" id="RHEA:21248"/>
        <dbReference type="Rhea" id="RHEA-COMP:14527"/>
        <dbReference type="Rhea" id="RHEA-COMP:17342"/>
        <dbReference type="ChEBI" id="CHEBI:33019"/>
        <dbReference type="ChEBI" id="CHEBI:61557"/>
        <dbReference type="ChEBI" id="CHEBI:140395"/>
        <dbReference type="EC" id="2.7.7.6"/>
    </reaction>
</comment>
<evidence type="ECO:0000259" key="12">
    <source>
        <dbReference type="SMART" id="SM00662"/>
    </source>
</evidence>
<dbReference type="InterPro" id="IPR011260">
    <property type="entry name" value="RNAP_asu_C"/>
</dbReference>
<dbReference type="HAMAP" id="MF_00059">
    <property type="entry name" value="RNApol_bact_RpoA"/>
    <property type="match status" value="1"/>
</dbReference>
<keyword evidence="5 11" id="KW-0808">Transferase</keyword>
<comment type="subunit">
    <text evidence="11">Homodimer. The RNAP catalytic core consists of 2 alpha, 1 beta, 1 beta' and 1 omega subunit. When a sigma factor is associated with the core the holoenzyme is formed, which can initiate transcription.</text>
</comment>
<feature type="domain" description="DNA-directed RNA polymerase RpoA/D/Rpb3-type" evidence="12">
    <location>
        <begin position="20"/>
        <end position="231"/>
    </location>
</feature>
<sequence>MFDFEKPNIEIAEISEDKKYGKFVVEPLERGYGTTLGNSLRRIMLSSLPGAAVSQVKIDGVLHEFSSIPGVKEDVTEIIMNIKSLAIKNSSDTNEPKIAYIEFEGDGVITGADIQADADIEIMNPEQVIATLSGGPDSKFYMELTITKGRGYVSADKNKSDDLPIGVIAVDSIYTPVERVNMTVENTRVGQVTDYDKLTLDVYTNGTLAPDEAVSLAAKVLSEHLNLFIDLSENAKTAEVMVEKEDNEKEKVLEMNIDELELSVRSYNCLKRAGINTVEELCNRTSEDMMKVRNLGRKSLEEVLNKLKELGLQLNPSDE</sequence>
<dbReference type="GO" id="GO:0003677">
    <property type="term" value="F:DNA binding"/>
    <property type="evidence" value="ECO:0007669"/>
    <property type="project" value="UniProtKB-UniRule"/>
</dbReference>
<accession>A0A9D1GLT3</accession>
<dbReference type="InterPro" id="IPR011262">
    <property type="entry name" value="DNA-dir_RNA_pol_insert"/>
</dbReference>
<dbReference type="FunFam" id="1.10.150.20:FF:000001">
    <property type="entry name" value="DNA-directed RNA polymerase subunit alpha"/>
    <property type="match status" value="1"/>
</dbReference>
<dbReference type="SUPFAM" id="SSF55257">
    <property type="entry name" value="RBP11-like subunits of RNA polymerase"/>
    <property type="match status" value="1"/>
</dbReference>
<dbReference type="EC" id="2.7.7.6" evidence="2 11"/>
<evidence type="ECO:0000256" key="8">
    <source>
        <dbReference type="ARBA" id="ARBA00032524"/>
    </source>
</evidence>